<dbReference type="GO" id="GO:0003677">
    <property type="term" value="F:DNA binding"/>
    <property type="evidence" value="ECO:0007669"/>
    <property type="project" value="UniProtKB-UniRule"/>
</dbReference>
<gene>
    <name evidence="7" type="ORF">UC3_02378</name>
</gene>
<keyword evidence="2 4" id="KW-0238">DNA-binding</keyword>
<organism evidence="7 8">
    <name type="scientific">Enterococcus phoeniculicola ATCC BAA-412</name>
    <dbReference type="NCBI Taxonomy" id="1158610"/>
    <lineage>
        <taxon>Bacteria</taxon>
        <taxon>Bacillati</taxon>
        <taxon>Bacillota</taxon>
        <taxon>Bacilli</taxon>
        <taxon>Lactobacillales</taxon>
        <taxon>Enterococcaceae</taxon>
        <taxon>Enterococcus</taxon>
    </lineage>
</organism>
<evidence type="ECO:0000259" key="6">
    <source>
        <dbReference type="PROSITE" id="PS51900"/>
    </source>
</evidence>
<dbReference type="CDD" id="cd00397">
    <property type="entry name" value="DNA_BRE_C"/>
    <property type="match status" value="1"/>
</dbReference>
<evidence type="ECO:0000259" key="5">
    <source>
        <dbReference type="PROSITE" id="PS51898"/>
    </source>
</evidence>
<dbReference type="STRING" id="154621.RV11_GL003477"/>
<dbReference type="InterPro" id="IPR044068">
    <property type="entry name" value="CB"/>
</dbReference>
<keyword evidence="1" id="KW-0229">DNA integration</keyword>
<dbReference type="Gene3D" id="1.10.150.130">
    <property type="match status" value="1"/>
</dbReference>
<reference evidence="7 8" key="1">
    <citation type="submission" date="2013-02" db="EMBL/GenBank/DDBJ databases">
        <title>The Genome Sequence of Enterococcus phoeniculicola BAA-412.</title>
        <authorList>
            <consortium name="The Broad Institute Genome Sequencing Platform"/>
            <consortium name="The Broad Institute Genome Sequencing Center for Infectious Disease"/>
            <person name="Earl A.M."/>
            <person name="Gilmore M.S."/>
            <person name="Lebreton F."/>
            <person name="Walker B."/>
            <person name="Young S.K."/>
            <person name="Zeng Q."/>
            <person name="Gargeya S."/>
            <person name="Fitzgerald M."/>
            <person name="Haas B."/>
            <person name="Abouelleil A."/>
            <person name="Alvarado L."/>
            <person name="Arachchi H.M."/>
            <person name="Berlin A.M."/>
            <person name="Chapman S.B."/>
            <person name="Dewar J."/>
            <person name="Goldberg J."/>
            <person name="Griggs A."/>
            <person name="Gujja S."/>
            <person name="Hansen M."/>
            <person name="Howarth C."/>
            <person name="Imamovic A."/>
            <person name="Larimer J."/>
            <person name="McCowan C."/>
            <person name="Murphy C."/>
            <person name="Neiman D."/>
            <person name="Pearson M."/>
            <person name="Priest M."/>
            <person name="Roberts A."/>
            <person name="Saif S."/>
            <person name="Shea T."/>
            <person name="Sisk P."/>
            <person name="Sykes S."/>
            <person name="Wortman J."/>
            <person name="Nusbaum C."/>
            <person name="Birren B."/>
        </authorList>
    </citation>
    <scope>NUCLEOTIDE SEQUENCE [LARGE SCALE GENOMIC DNA]</scope>
    <source>
        <strain evidence="7 8">ATCC BAA-412</strain>
    </source>
</reference>
<evidence type="ECO:0000256" key="1">
    <source>
        <dbReference type="ARBA" id="ARBA00022908"/>
    </source>
</evidence>
<proteinExistence type="predicted"/>
<dbReference type="eggNOG" id="COG4974">
    <property type="taxonomic scope" value="Bacteria"/>
</dbReference>
<dbReference type="InterPro" id="IPR010998">
    <property type="entry name" value="Integrase_recombinase_N"/>
</dbReference>
<evidence type="ECO:0000256" key="4">
    <source>
        <dbReference type="PROSITE-ProRule" id="PRU01248"/>
    </source>
</evidence>
<evidence type="ECO:0000256" key="3">
    <source>
        <dbReference type="ARBA" id="ARBA00023172"/>
    </source>
</evidence>
<feature type="domain" description="Tyr recombinase" evidence="5">
    <location>
        <begin position="100"/>
        <end position="262"/>
    </location>
</feature>
<dbReference type="Pfam" id="PF00589">
    <property type="entry name" value="Phage_integrase"/>
    <property type="match status" value="1"/>
</dbReference>
<evidence type="ECO:0000313" key="8">
    <source>
        <dbReference type="Proteomes" id="UP000013785"/>
    </source>
</evidence>
<dbReference type="GO" id="GO:0015074">
    <property type="term" value="P:DNA integration"/>
    <property type="evidence" value="ECO:0007669"/>
    <property type="project" value="UniProtKB-KW"/>
</dbReference>
<dbReference type="HOGENOM" id="CLU_027562_9_2_9"/>
<evidence type="ECO:0008006" key="9">
    <source>
        <dbReference type="Google" id="ProtNLM"/>
    </source>
</evidence>
<dbReference type="OrthoDB" id="107900at2"/>
<dbReference type="InterPro" id="IPR004107">
    <property type="entry name" value="Integrase_SAM-like_N"/>
</dbReference>
<comment type="caution">
    <text evidence="7">The sequence shown here is derived from an EMBL/GenBank/DDBJ whole genome shotgun (WGS) entry which is preliminary data.</text>
</comment>
<dbReference type="SUPFAM" id="SSF56349">
    <property type="entry name" value="DNA breaking-rejoining enzymes"/>
    <property type="match status" value="1"/>
</dbReference>
<dbReference type="AlphaFoldDB" id="R3WJI3"/>
<dbReference type="RefSeq" id="WP_010769022.1">
    <property type="nucleotide sequence ID" value="NZ_ASWE01000001.1"/>
</dbReference>
<protein>
    <recommendedName>
        <fullName evidence="9">Integrase</fullName>
    </recommendedName>
</protein>
<dbReference type="PANTHER" id="PTHR30349:SF89">
    <property type="entry name" value="INTEGRASE_RECOMBINASE"/>
    <property type="match status" value="1"/>
</dbReference>
<dbReference type="InterPro" id="IPR013762">
    <property type="entry name" value="Integrase-like_cat_sf"/>
</dbReference>
<keyword evidence="8" id="KW-1185">Reference proteome</keyword>
<dbReference type="GO" id="GO:0006310">
    <property type="term" value="P:DNA recombination"/>
    <property type="evidence" value="ECO:0007669"/>
    <property type="project" value="UniProtKB-KW"/>
</dbReference>
<evidence type="ECO:0000256" key="2">
    <source>
        <dbReference type="ARBA" id="ARBA00023125"/>
    </source>
</evidence>
<dbReference type="PROSITE" id="PS51900">
    <property type="entry name" value="CB"/>
    <property type="match status" value="1"/>
</dbReference>
<dbReference type="PROSITE" id="PS51898">
    <property type="entry name" value="TYR_RECOMBINASE"/>
    <property type="match status" value="1"/>
</dbReference>
<dbReference type="Proteomes" id="UP000013785">
    <property type="component" value="Unassembled WGS sequence"/>
</dbReference>
<keyword evidence="3" id="KW-0233">DNA recombination</keyword>
<dbReference type="InterPro" id="IPR002104">
    <property type="entry name" value="Integrase_catalytic"/>
</dbReference>
<sequence length="267" mass="31326">MLDLAAYKLYLVENEIRPNTIKNYMNTLEQVNNYLLGNNLDLSKESMITFKDFMRTTEYSKGKFYKTKTINQKIIAINIYFNWLDRKDLTLKLIKNQTNEHRESISRSEYRKLLKAASEEMYLFMLTIANTGLRITELCQLRASDLDSSLQNVENKGKIRAISIPVFVKKKLKKYCSENRIEETIFYKNQATYRTNLKSIAGRAKVRKDKVYPHSFRHYFAKEFISQGGDSTELQQMLGHENIATTTIYTKLSTNELGERFRTIKNV</sequence>
<dbReference type="Pfam" id="PF02899">
    <property type="entry name" value="Phage_int_SAM_1"/>
    <property type="match status" value="1"/>
</dbReference>
<dbReference type="InterPro" id="IPR011010">
    <property type="entry name" value="DNA_brk_join_enz"/>
</dbReference>
<dbReference type="EMBL" id="AJAT01000017">
    <property type="protein sequence ID" value="EOL42030.1"/>
    <property type="molecule type" value="Genomic_DNA"/>
</dbReference>
<dbReference type="PATRIC" id="fig|1158610.3.peg.2353"/>
<dbReference type="InterPro" id="IPR050090">
    <property type="entry name" value="Tyrosine_recombinase_XerCD"/>
</dbReference>
<dbReference type="Gene3D" id="1.10.443.10">
    <property type="entry name" value="Intergrase catalytic core"/>
    <property type="match status" value="1"/>
</dbReference>
<evidence type="ECO:0000313" key="7">
    <source>
        <dbReference type="EMBL" id="EOL42030.1"/>
    </source>
</evidence>
<dbReference type="PANTHER" id="PTHR30349">
    <property type="entry name" value="PHAGE INTEGRASE-RELATED"/>
    <property type="match status" value="1"/>
</dbReference>
<name>R3WJI3_9ENTE</name>
<accession>R3WJI3</accession>
<feature type="domain" description="Core-binding (CB)" evidence="6">
    <location>
        <begin position="1"/>
        <end position="85"/>
    </location>
</feature>